<accession>A0A840MPJ7</accession>
<feature type="region of interest" description="Disordered" evidence="1">
    <location>
        <begin position="83"/>
        <end position="103"/>
    </location>
</feature>
<protein>
    <submittedName>
        <fullName evidence="3">Pyruvate/2-oxoglutarate dehydrogenase complex dihydrolipoamide acyltransferase (E2) component</fullName>
    </submittedName>
</protein>
<dbReference type="GO" id="GO:0016746">
    <property type="term" value="F:acyltransferase activity"/>
    <property type="evidence" value="ECO:0007669"/>
    <property type="project" value="UniProtKB-KW"/>
</dbReference>
<keyword evidence="4" id="KW-1185">Reference proteome</keyword>
<comment type="caution">
    <text evidence="3">The sequence shown here is derived from an EMBL/GenBank/DDBJ whole genome shotgun (WGS) entry which is preliminary data.</text>
</comment>
<sequence>MGTVSLQSTFLNDDPVPAVPWYRTGSGLLISLLLHAALLVLWQGWQAKPPALAPAQRIIELRLQPIAKPAPPPAVDLIPPPQAPIATTTPKPALTPTPAKPTPAKAAAATARIARPKTEEEEQAVPEAPSRAAPIQADLAPAAGHIDLEAAKRIAREAGQEGSKSAPPAYLAKPAPERETALGKGINQSERADCREAYAGLGLLAVPLLLKDAATGGGCKW</sequence>
<keyword evidence="2" id="KW-0472">Membrane</keyword>
<proteinExistence type="predicted"/>
<gene>
    <name evidence="3" type="ORF">HNQ59_001388</name>
</gene>
<evidence type="ECO:0000313" key="4">
    <source>
        <dbReference type="Proteomes" id="UP000575898"/>
    </source>
</evidence>
<keyword evidence="3" id="KW-0012">Acyltransferase</keyword>
<feature type="region of interest" description="Disordered" evidence="1">
    <location>
        <begin position="156"/>
        <end position="176"/>
    </location>
</feature>
<keyword evidence="3" id="KW-0808">Transferase</keyword>
<keyword evidence="2" id="KW-0812">Transmembrane</keyword>
<dbReference type="AlphaFoldDB" id="A0A840MPJ7"/>
<keyword evidence="2" id="KW-1133">Transmembrane helix</keyword>
<evidence type="ECO:0000256" key="1">
    <source>
        <dbReference type="SAM" id="MobiDB-lite"/>
    </source>
</evidence>
<feature type="transmembrane region" description="Helical" evidence="2">
    <location>
        <begin position="20"/>
        <end position="42"/>
    </location>
</feature>
<dbReference type="Proteomes" id="UP000575898">
    <property type="component" value="Unassembled WGS sequence"/>
</dbReference>
<keyword evidence="3" id="KW-0670">Pyruvate</keyword>
<name>A0A840MPJ7_9PROT</name>
<dbReference type="EMBL" id="JACHHY010000007">
    <property type="protein sequence ID" value="MBB5018103.1"/>
    <property type="molecule type" value="Genomic_DNA"/>
</dbReference>
<organism evidence="3 4">
    <name type="scientific">Chitinivorax tropicus</name>
    <dbReference type="NCBI Taxonomy" id="714531"/>
    <lineage>
        <taxon>Bacteria</taxon>
        <taxon>Pseudomonadati</taxon>
        <taxon>Pseudomonadota</taxon>
        <taxon>Betaproteobacteria</taxon>
        <taxon>Chitinivorax</taxon>
    </lineage>
</organism>
<evidence type="ECO:0000256" key="2">
    <source>
        <dbReference type="SAM" id="Phobius"/>
    </source>
</evidence>
<evidence type="ECO:0000313" key="3">
    <source>
        <dbReference type="EMBL" id="MBB5018103.1"/>
    </source>
</evidence>
<reference evidence="3 4" key="1">
    <citation type="submission" date="2020-08" db="EMBL/GenBank/DDBJ databases">
        <title>Genomic Encyclopedia of Type Strains, Phase IV (KMG-IV): sequencing the most valuable type-strain genomes for metagenomic binning, comparative biology and taxonomic classification.</title>
        <authorList>
            <person name="Goeker M."/>
        </authorList>
    </citation>
    <scope>NUCLEOTIDE SEQUENCE [LARGE SCALE GENOMIC DNA]</scope>
    <source>
        <strain evidence="3 4">DSM 27165</strain>
    </source>
</reference>
<dbReference type="RefSeq" id="WP_184036886.1">
    <property type="nucleotide sequence ID" value="NZ_JACHHY010000007.1"/>
</dbReference>